<dbReference type="SUPFAM" id="SSF52833">
    <property type="entry name" value="Thioredoxin-like"/>
    <property type="match status" value="1"/>
</dbReference>
<dbReference type="PANTHER" id="PTHR42852">
    <property type="entry name" value="THIOL:DISULFIDE INTERCHANGE PROTEIN DSBE"/>
    <property type="match status" value="1"/>
</dbReference>
<comment type="subcellular location">
    <subcellularLocation>
        <location evidence="1">Cell envelope</location>
    </subcellularLocation>
</comment>
<dbReference type="InterPro" id="IPR000866">
    <property type="entry name" value="AhpC/TSA"/>
</dbReference>
<dbReference type="OrthoDB" id="9799347at2"/>
<dbReference type="GO" id="GO:0017004">
    <property type="term" value="P:cytochrome complex assembly"/>
    <property type="evidence" value="ECO:0007669"/>
    <property type="project" value="UniProtKB-KW"/>
</dbReference>
<feature type="domain" description="Thioredoxin" evidence="6">
    <location>
        <begin position="49"/>
        <end position="186"/>
    </location>
</feature>
<dbReference type="InterPro" id="IPR013766">
    <property type="entry name" value="Thioredoxin_domain"/>
</dbReference>
<reference evidence="8 10" key="2">
    <citation type="journal article" date="2020" name="Cell Rep.">
        <title>Local necrotic cells trigger systemic immune activation via gut microbiome dysbiosis in Drosophila.</title>
        <authorList>
            <person name="Kosakamoto H."/>
            <person name="Yamauchi T."/>
            <person name="Akuzawa-Tokita Y."/>
            <person name="Nishimura K."/>
            <person name="Soga T."/>
            <person name="Murakami T."/>
            <person name="Mori H."/>
            <person name="Yamamoto K."/>
            <person name="Miyazaki R."/>
            <person name="Koto A."/>
            <person name="Miura M."/>
            <person name="Obata F."/>
        </authorList>
    </citation>
    <scope>NUCLEOTIDE SEQUENCE [LARGE SCALE GENOMIC DNA]</scope>
    <source>
        <strain evidence="8 10">Ai</strain>
    </source>
</reference>
<accession>A0A1U9LD00</accession>
<reference evidence="7 9" key="1">
    <citation type="submission" date="2016-03" db="EMBL/GenBank/DDBJ databases">
        <title>Acetic acid bacteria sequencing.</title>
        <authorList>
            <person name="Brandt J."/>
            <person name="Jakob F."/>
            <person name="Vogel R.F."/>
        </authorList>
    </citation>
    <scope>NUCLEOTIDE SEQUENCE [LARGE SCALE GENOMIC DNA]</scope>
    <source>
        <strain evidence="7 9">TMW2.1084</strain>
    </source>
</reference>
<dbReference type="PANTHER" id="PTHR42852:SF6">
    <property type="entry name" value="THIOL:DISULFIDE INTERCHANGE PROTEIN DSBE"/>
    <property type="match status" value="1"/>
</dbReference>
<dbReference type="KEGG" id="aper:A0U91_03805"/>
<keyword evidence="5" id="KW-0812">Transmembrane</keyword>
<evidence type="ECO:0000256" key="4">
    <source>
        <dbReference type="ARBA" id="ARBA00023284"/>
    </source>
</evidence>
<evidence type="ECO:0000256" key="1">
    <source>
        <dbReference type="ARBA" id="ARBA00004196"/>
    </source>
</evidence>
<dbReference type="NCBIfam" id="TIGR00385">
    <property type="entry name" value="dsbE"/>
    <property type="match status" value="1"/>
</dbReference>
<keyword evidence="2" id="KW-0201">Cytochrome c-type biogenesis</keyword>
<keyword evidence="10" id="KW-1185">Reference proteome</keyword>
<dbReference type="GeneID" id="95616760"/>
<dbReference type="GO" id="GO:0016209">
    <property type="term" value="F:antioxidant activity"/>
    <property type="evidence" value="ECO:0007669"/>
    <property type="project" value="InterPro"/>
</dbReference>
<name>A0A1U9LD00_9PROT</name>
<dbReference type="STRING" id="1076596.A0U91_03805"/>
<keyword evidence="4" id="KW-0676">Redox-active center</keyword>
<evidence type="ECO:0000259" key="6">
    <source>
        <dbReference type="PROSITE" id="PS51352"/>
    </source>
</evidence>
<dbReference type="AlphaFoldDB" id="A0A1U9LD00"/>
<dbReference type="EMBL" id="CP014687">
    <property type="protein sequence ID" value="AQT04269.1"/>
    <property type="molecule type" value="Genomic_DNA"/>
</dbReference>
<protein>
    <submittedName>
        <fullName evidence="7">Cytochrome C biogenesis protein</fullName>
    </submittedName>
    <submittedName>
        <fullName evidence="8">Thiol:disulfide interchange protein CycY</fullName>
    </submittedName>
</protein>
<evidence type="ECO:0000256" key="3">
    <source>
        <dbReference type="ARBA" id="ARBA00023157"/>
    </source>
</evidence>
<dbReference type="GO" id="GO:0030288">
    <property type="term" value="C:outer membrane-bounded periplasmic space"/>
    <property type="evidence" value="ECO:0007669"/>
    <property type="project" value="InterPro"/>
</dbReference>
<keyword evidence="5" id="KW-0472">Membrane</keyword>
<evidence type="ECO:0000256" key="5">
    <source>
        <dbReference type="SAM" id="Phobius"/>
    </source>
</evidence>
<dbReference type="Proteomes" id="UP000189055">
    <property type="component" value="Chromosome"/>
</dbReference>
<organism evidence="7 9">
    <name type="scientific">Acetobacter persici</name>
    <dbReference type="NCBI Taxonomy" id="1076596"/>
    <lineage>
        <taxon>Bacteria</taxon>
        <taxon>Pseudomonadati</taxon>
        <taxon>Pseudomonadota</taxon>
        <taxon>Alphaproteobacteria</taxon>
        <taxon>Acetobacterales</taxon>
        <taxon>Acetobacteraceae</taxon>
        <taxon>Acetobacter</taxon>
    </lineage>
</organism>
<dbReference type="InterPro" id="IPR004799">
    <property type="entry name" value="Periplasmic_diS_OxRdtase_DsbE"/>
</dbReference>
<dbReference type="Pfam" id="PF00578">
    <property type="entry name" value="AhpC-TSA"/>
    <property type="match status" value="1"/>
</dbReference>
<dbReference type="CDD" id="cd03010">
    <property type="entry name" value="TlpA_like_DsbE"/>
    <property type="match status" value="1"/>
</dbReference>
<dbReference type="PROSITE" id="PS51352">
    <property type="entry name" value="THIOREDOXIN_2"/>
    <property type="match status" value="1"/>
</dbReference>
<dbReference type="GO" id="GO:0015036">
    <property type="term" value="F:disulfide oxidoreductase activity"/>
    <property type="evidence" value="ECO:0007669"/>
    <property type="project" value="InterPro"/>
</dbReference>
<feature type="transmembrane region" description="Helical" evidence="5">
    <location>
        <begin position="12"/>
        <end position="33"/>
    </location>
</feature>
<proteinExistence type="predicted"/>
<gene>
    <name evidence="7" type="ORF">A0U91_03805</name>
    <name evidence="8" type="ORF">DmAi_02580</name>
</gene>
<evidence type="ECO:0000313" key="9">
    <source>
        <dbReference type="Proteomes" id="UP000189055"/>
    </source>
</evidence>
<dbReference type="RefSeq" id="WP_077930155.1">
    <property type="nucleotide sequence ID" value="NZ_BLJP01000001.1"/>
</dbReference>
<evidence type="ECO:0000256" key="2">
    <source>
        <dbReference type="ARBA" id="ARBA00022748"/>
    </source>
</evidence>
<keyword evidence="5" id="KW-1133">Transmembrane helix</keyword>
<keyword evidence="3" id="KW-1015">Disulfide bond</keyword>
<evidence type="ECO:0000313" key="7">
    <source>
        <dbReference type="EMBL" id="AQT04269.1"/>
    </source>
</evidence>
<dbReference type="InterPro" id="IPR050553">
    <property type="entry name" value="Thioredoxin_ResA/DsbE_sf"/>
</dbReference>
<dbReference type="InterPro" id="IPR036249">
    <property type="entry name" value="Thioredoxin-like_sf"/>
</dbReference>
<sequence>MSTPPENITRRRLLMAAPLAGAAVIGVGFWKMLSGMQHGSFNPHDINAPVLNRPVPDFSVPDQAPGQGFSAQDLRALTQPVLVNFFASWCIPCLAEMPTLMGLKDDLPMWGIAYKDRPENAAGFLKHSGNPFTRLGSDRDGRVGIDWGISGVPETFLIGPGGIIRWHSAAPLDVDTIRGTLAPLLESLKKS</sequence>
<evidence type="ECO:0000313" key="10">
    <source>
        <dbReference type="Proteomes" id="UP000548726"/>
    </source>
</evidence>
<dbReference type="EMBL" id="BLJP01000001">
    <property type="protein sequence ID" value="GFE92199.1"/>
    <property type="molecule type" value="Genomic_DNA"/>
</dbReference>
<dbReference type="Proteomes" id="UP000548726">
    <property type="component" value="Unassembled WGS sequence"/>
</dbReference>
<dbReference type="Gene3D" id="3.40.30.10">
    <property type="entry name" value="Glutaredoxin"/>
    <property type="match status" value="1"/>
</dbReference>
<evidence type="ECO:0000313" key="8">
    <source>
        <dbReference type="EMBL" id="GFE92199.1"/>
    </source>
</evidence>